<organism evidence="1">
    <name type="scientific">hydrocarbon metagenome</name>
    <dbReference type="NCBI Taxonomy" id="938273"/>
    <lineage>
        <taxon>unclassified sequences</taxon>
        <taxon>metagenomes</taxon>
        <taxon>ecological metagenomes</taxon>
    </lineage>
</organism>
<dbReference type="AlphaFoldDB" id="A0A0W8G3K4"/>
<name>A0A0W8G3K4_9ZZZZ</name>
<protein>
    <recommendedName>
        <fullName evidence="2">HTH cro/C1-type domain-containing protein</fullName>
    </recommendedName>
</protein>
<sequence>MNLNLDLTAVDRERALRTWLVFHGMDLFEIAGKLRVAHSTVSRLIKRERASMRRVEQLHSLGIPRELLPVPK</sequence>
<evidence type="ECO:0008006" key="2">
    <source>
        <dbReference type="Google" id="ProtNLM"/>
    </source>
</evidence>
<dbReference type="EMBL" id="LNQE01000303">
    <property type="protein sequence ID" value="KUG27654.1"/>
    <property type="molecule type" value="Genomic_DNA"/>
</dbReference>
<comment type="caution">
    <text evidence="1">The sequence shown here is derived from an EMBL/GenBank/DDBJ whole genome shotgun (WGS) entry which is preliminary data.</text>
</comment>
<proteinExistence type="predicted"/>
<reference evidence="1" key="1">
    <citation type="journal article" date="2015" name="Proc. Natl. Acad. Sci. U.S.A.">
        <title>Networks of energetic and metabolic interactions define dynamics in microbial communities.</title>
        <authorList>
            <person name="Embree M."/>
            <person name="Liu J.K."/>
            <person name="Al-Bassam M.M."/>
            <person name="Zengler K."/>
        </authorList>
    </citation>
    <scope>NUCLEOTIDE SEQUENCE</scope>
</reference>
<evidence type="ECO:0000313" key="1">
    <source>
        <dbReference type="EMBL" id="KUG27654.1"/>
    </source>
</evidence>
<accession>A0A0W8G3K4</accession>
<gene>
    <name evidence="1" type="ORF">ASZ90_002488</name>
</gene>